<keyword evidence="3" id="KW-1185">Reference proteome</keyword>
<gene>
    <name evidence="2" type="ORF">UCREL1_8637</name>
</gene>
<dbReference type="Gene3D" id="3.30.200.20">
    <property type="entry name" value="Phosphorylase Kinase, domain 1"/>
    <property type="match status" value="1"/>
</dbReference>
<dbReference type="SMART" id="SM00220">
    <property type="entry name" value="S_TKc"/>
    <property type="match status" value="1"/>
</dbReference>
<evidence type="ECO:0000259" key="1">
    <source>
        <dbReference type="PROSITE" id="PS50011"/>
    </source>
</evidence>
<evidence type="ECO:0000313" key="2">
    <source>
        <dbReference type="EMBL" id="EMR64398.1"/>
    </source>
</evidence>
<dbReference type="eggNOG" id="KOG0591">
    <property type="taxonomic scope" value="Eukaryota"/>
</dbReference>
<dbReference type="AlphaFoldDB" id="M7SJB2"/>
<dbReference type="OrthoDB" id="4765118at2759"/>
<organism evidence="2 3">
    <name type="scientific">Eutypa lata (strain UCR-EL1)</name>
    <name type="common">Grapevine dieback disease fungus</name>
    <name type="synonym">Eutypa armeniacae</name>
    <dbReference type="NCBI Taxonomy" id="1287681"/>
    <lineage>
        <taxon>Eukaryota</taxon>
        <taxon>Fungi</taxon>
        <taxon>Dikarya</taxon>
        <taxon>Ascomycota</taxon>
        <taxon>Pezizomycotina</taxon>
        <taxon>Sordariomycetes</taxon>
        <taxon>Xylariomycetidae</taxon>
        <taxon>Xylariales</taxon>
        <taxon>Diatrypaceae</taxon>
        <taxon>Eutypa</taxon>
    </lineage>
</organism>
<proteinExistence type="predicted"/>
<dbReference type="GO" id="GO:0005524">
    <property type="term" value="F:ATP binding"/>
    <property type="evidence" value="ECO:0007669"/>
    <property type="project" value="InterPro"/>
</dbReference>
<keyword evidence="2" id="KW-0808">Transferase</keyword>
<dbReference type="GO" id="GO:0004672">
    <property type="term" value="F:protein kinase activity"/>
    <property type="evidence" value="ECO:0007669"/>
    <property type="project" value="InterPro"/>
</dbReference>
<dbReference type="HOGENOM" id="CLU_681573_0_0_1"/>
<dbReference type="PROSITE" id="PS50011">
    <property type="entry name" value="PROTEIN_KINASE_DOM"/>
    <property type="match status" value="1"/>
</dbReference>
<evidence type="ECO:0000313" key="3">
    <source>
        <dbReference type="Proteomes" id="UP000012174"/>
    </source>
</evidence>
<dbReference type="Proteomes" id="UP000012174">
    <property type="component" value="Unassembled WGS sequence"/>
</dbReference>
<dbReference type="InterPro" id="IPR011009">
    <property type="entry name" value="Kinase-like_dom_sf"/>
</dbReference>
<sequence length="404" mass="44818">MTVDPLALIANPRYGFVRELGDGSQGGGLLFTERNVDGSLLRQVVVKYYNPDGNNADALLEFSILDLLRGAEHSAQLVGPGISMVGNRLALFMEYIGHGQIGTLIQRFRDTQTAIPNRLIWSYFLCLIRACIGMEFPPAAGWNAPPSQETIRPNILVNSANPTQNPYDEHKFGTSLKLIDFGLAAVLNQAGLDGTQGQQTPRNSAKENIFDAATLVSRLVLRNEHDMWVEATMIEETDEPEWDVRLPSPLPNGTIEFSTFAQMGLLNATITDDLCSLLVRCLARDEANRPTLDEALAICQNAVLVKSENDYVNELAGPNSPTIYESDWGVGHVVSQLVLSAEVTEEEMLLKQGRRTTWIPKTAAEQGQAKMEREIRRKKRQLSAADMYERNLREILTPRSPLNP</sequence>
<dbReference type="STRING" id="1287681.M7SJB2"/>
<protein>
    <submittedName>
        <fullName evidence="2">Putative g2-specific protein kinase nima protein</fullName>
    </submittedName>
</protein>
<dbReference type="EMBL" id="KB707081">
    <property type="protein sequence ID" value="EMR64398.1"/>
    <property type="molecule type" value="Genomic_DNA"/>
</dbReference>
<name>M7SJB2_EUTLA</name>
<feature type="domain" description="Protein kinase" evidence="1">
    <location>
        <begin position="14"/>
        <end position="304"/>
    </location>
</feature>
<dbReference type="InterPro" id="IPR000719">
    <property type="entry name" value="Prot_kinase_dom"/>
</dbReference>
<reference evidence="3" key="1">
    <citation type="journal article" date="2013" name="Genome Announc.">
        <title>Draft genome sequence of the grapevine dieback fungus Eutypa lata UCR-EL1.</title>
        <authorList>
            <person name="Blanco-Ulate B."/>
            <person name="Rolshausen P.E."/>
            <person name="Cantu D."/>
        </authorList>
    </citation>
    <scope>NUCLEOTIDE SEQUENCE [LARGE SCALE GENOMIC DNA]</scope>
    <source>
        <strain evidence="3">UCR-EL1</strain>
    </source>
</reference>
<dbReference type="Gene3D" id="1.10.510.10">
    <property type="entry name" value="Transferase(Phosphotransferase) domain 1"/>
    <property type="match status" value="2"/>
</dbReference>
<accession>M7SJB2</accession>
<keyword evidence="2" id="KW-0418">Kinase</keyword>
<dbReference type="SUPFAM" id="SSF56112">
    <property type="entry name" value="Protein kinase-like (PK-like)"/>
    <property type="match status" value="1"/>
</dbReference>
<dbReference type="KEGG" id="ela:UCREL1_8637"/>